<keyword evidence="1" id="KW-0805">Transcription regulation</keyword>
<organism evidence="5 6">
    <name type="scientific">Desulforamulus ruminis (strain ATCC 23193 / DSM 2154 / NCIMB 8452 / DL)</name>
    <name type="common">Desulfotomaculum ruminis</name>
    <dbReference type="NCBI Taxonomy" id="696281"/>
    <lineage>
        <taxon>Bacteria</taxon>
        <taxon>Bacillati</taxon>
        <taxon>Bacillota</taxon>
        <taxon>Clostridia</taxon>
        <taxon>Eubacteriales</taxon>
        <taxon>Peptococcaceae</taxon>
        <taxon>Desulforamulus</taxon>
    </lineage>
</organism>
<dbReference type="InterPro" id="IPR036390">
    <property type="entry name" value="WH_DNA-bd_sf"/>
</dbReference>
<evidence type="ECO:0000256" key="1">
    <source>
        <dbReference type="ARBA" id="ARBA00023015"/>
    </source>
</evidence>
<dbReference type="STRING" id="696281.Desru_0582"/>
<dbReference type="eggNOG" id="COG2188">
    <property type="taxonomic scope" value="Bacteria"/>
</dbReference>
<gene>
    <name evidence="5" type="ordered locus">Desru_0582</name>
</gene>
<evidence type="ECO:0000313" key="6">
    <source>
        <dbReference type="Proteomes" id="UP000009234"/>
    </source>
</evidence>
<dbReference type="EMBL" id="CP002780">
    <property type="protein sequence ID" value="AEG58867.1"/>
    <property type="molecule type" value="Genomic_DNA"/>
</dbReference>
<dbReference type="SUPFAM" id="SSF64288">
    <property type="entry name" value="Chorismate lyase-like"/>
    <property type="match status" value="1"/>
</dbReference>
<keyword evidence="6" id="KW-1185">Reference proteome</keyword>
<evidence type="ECO:0000313" key="5">
    <source>
        <dbReference type="EMBL" id="AEG58867.1"/>
    </source>
</evidence>
<dbReference type="KEGG" id="dru:Desru_0582"/>
<proteinExistence type="predicted"/>
<evidence type="ECO:0000256" key="2">
    <source>
        <dbReference type="ARBA" id="ARBA00023125"/>
    </source>
</evidence>
<dbReference type="GO" id="GO:0003677">
    <property type="term" value="F:DNA binding"/>
    <property type="evidence" value="ECO:0007669"/>
    <property type="project" value="UniProtKB-KW"/>
</dbReference>
<dbReference type="SMART" id="SM00345">
    <property type="entry name" value="HTH_GNTR"/>
    <property type="match status" value="1"/>
</dbReference>
<dbReference type="SUPFAM" id="SSF46785">
    <property type="entry name" value="Winged helix' DNA-binding domain"/>
    <property type="match status" value="1"/>
</dbReference>
<dbReference type="InterPro" id="IPR000524">
    <property type="entry name" value="Tscrpt_reg_HTH_GntR"/>
</dbReference>
<keyword evidence="3" id="KW-0804">Transcription</keyword>
<reference evidence="6" key="1">
    <citation type="submission" date="2011-05" db="EMBL/GenBank/DDBJ databases">
        <title>Complete sequence of Desulfotomaculum ruminis DSM 2154.</title>
        <authorList>
            <person name="Lucas S."/>
            <person name="Copeland A."/>
            <person name="Lapidus A."/>
            <person name="Cheng J.-F."/>
            <person name="Goodwin L."/>
            <person name="Pitluck S."/>
            <person name="Lu M."/>
            <person name="Detter J.C."/>
            <person name="Han C."/>
            <person name="Tapia R."/>
            <person name="Land M."/>
            <person name="Hauser L."/>
            <person name="Kyrpides N."/>
            <person name="Ivanova N."/>
            <person name="Mikhailova N."/>
            <person name="Pagani I."/>
            <person name="Stams A.J.M."/>
            <person name="Plugge C.M."/>
            <person name="Muyzer G."/>
            <person name="Kuever J."/>
            <person name="Parshina S.N."/>
            <person name="Ivanova A.E."/>
            <person name="Nazina T.N."/>
            <person name="Brambilla E."/>
            <person name="Spring S."/>
            <person name="Klenk H.-P."/>
            <person name="Woyke T."/>
        </authorList>
    </citation>
    <scope>NUCLEOTIDE SEQUENCE [LARGE SCALE GENOMIC DNA]</scope>
    <source>
        <strain evidence="6">ATCC 23193 / DSM 2154 / NCIB 8452 / DL</strain>
    </source>
</reference>
<evidence type="ECO:0000256" key="3">
    <source>
        <dbReference type="ARBA" id="ARBA00023163"/>
    </source>
</evidence>
<name>F6DSP8_DESRL</name>
<dbReference type="Gene3D" id="3.40.1410.10">
    <property type="entry name" value="Chorismate lyase-like"/>
    <property type="match status" value="1"/>
</dbReference>
<dbReference type="PANTHER" id="PTHR44846:SF1">
    <property type="entry name" value="MANNOSYL-D-GLYCERATE TRANSPORT_METABOLISM SYSTEM REPRESSOR MNGR-RELATED"/>
    <property type="match status" value="1"/>
</dbReference>
<dbReference type="PANTHER" id="PTHR44846">
    <property type="entry name" value="MANNOSYL-D-GLYCERATE TRANSPORT/METABOLISM SYSTEM REPRESSOR MNGR-RELATED"/>
    <property type="match status" value="1"/>
</dbReference>
<dbReference type="Pfam" id="PF00392">
    <property type="entry name" value="GntR"/>
    <property type="match status" value="1"/>
</dbReference>
<keyword evidence="2" id="KW-0238">DNA-binding</keyword>
<dbReference type="GO" id="GO:0003700">
    <property type="term" value="F:DNA-binding transcription factor activity"/>
    <property type="evidence" value="ECO:0007669"/>
    <property type="project" value="InterPro"/>
</dbReference>
<dbReference type="HOGENOM" id="CLU_063236_2_3_9"/>
<dbReference type="GO" id="GO:0045892">
    <property type="term" value="P:negative regulation of DNA-templated transcription"/>
    <property type="evidence" value="ECO:0007669"/>
    <property type="project" value="TreeGrafter"/>
</dbReference>
<dbReference type="SMART" id="SM00866">
    <property type="entry name" value="UTRA"/>
    <property type="match status" value="1"/>
</dbReference>
<dbReference type="PROSITE" id="PS50949">
    <property type="entry name" value="HTH_GNTR"/>
    <property type="match status" value="1"/>
</dbReference>
<dbReference type="Pfam" id="PF07702">
    <property type="entry name" value="UTRA"/>
    <property type="match status" value="1"/>
</dbReference>
<evidence type="ECO:0000259" key="4">
    <source>
        <dbReference type="PROSITE" id="PS50949"/>
    </source>
</evidence>
<accession>F6DSP8</accession>
<sequence>MYDVCIDYNSPIPLYVQLKEVLKDKILKGDYKEKIPSERDFMEQFSVSRSTVRKAINALVLDGVLERIHGRGTFVSLRPVEEWLGNLSTFNDLVCNMGMKPSIKLLYQGVESATENSVPLGLTEVYVIKRLRFADDVPLAVERQYYPLKIGLKLAQFDLNNAAIYDLLESSLGINLSEAEEVITGRMSTKEEAKLLGSDQLISVLQTERIIFDTDGNPVEYERSVYRSDMYSFRIKLARKRG</sequence>
<dbReference type="OrthoDB" id="457376at2"/>
<dbReference type="Proteomes" id="UP000009234">
    <property type="component" value="Chromosome"/>
</dbReference>
<dbReference type="PRINTS" id="PR00035">
    <property type="entry name" value="HTHGNTR"/>
</dbReference>
<dbReference type="InterPro" id="IPR011663">
    <property type="entry name" value="UTRA"/>
</dbReference>
<dbReference type="InterPro" id="IPR036388">
    <property type="entry name" value="WH-like_DNA-bd_sf"/>
</dbReference>
<dbReference type="Gene3D" id="1.10.10.10">
    <property type="entry name" value="Winged helix-like DNA-binding domain superfamily/Winged helix DNA-binding domain"/>
    <property type="match status" value="1"/>
</dbReference>
<feature type="domain" description="HTH gntR-type" evidence="4">
    <location>
        <begin position="12"/>
        <end position="78"/>
    </location>
</feature>
<dbReference type="InterPro" id="IPR028978">
    <property type="entry name" value="Chorismate_lyase_/UTRA_dom_sf"/>
</dbReference>
<reference evidence="5 6" key="2">
    <citation type="journal article" date="2012" name="Stand. Genomic Sci.">
        <title>Complete genome sequence of the sulfate-reducing firmicute Desulfotomaculum ruminis type strain (DL(T)).</title>
        <authorList>
            <person name="Spring S."/>
            <person name="Visser M."/>
            <person name="Lu M."/>
            <person name="Copeland A."/>
            <person name="Lapidus A."/>
            <person name="Lucas S."/>
            <person name="Cheng J.F."/>
            <person name="Han C."/>
            <person name="Tapia R."/>
            <person name="Goodwin L.A."/>
            <person name="Pitluck S."/>
            <person name="Ivanova N."/>
            <person name="Land M."/>
            <person name="Hauser L."/>
            <person name="Larimer F."/>
            <person name="Rohde M."/>
            <person name="Goker M."/>
            <person name="Detter J.C."/>
            <person name="Kyrpides N.C."/>
            <person name="Woyke T."/>
            <person name="Schaap P.J."/>
            <person name="Plugge C.M."/>
            <person name="Muyzer G."/>
            <person name="Kuever J."/>
            <person name="Pereira I.A."/>
            <person name="Parshina S.N."/>
            <person name="Bernier-Latmani R."/>
            <person name="Stams A.J."/>
            <person name="Klenk H.P."/>
        </authorList>
    </citation>
    <scope>NUCLEOTIDE SEQUENCE [LARGE SCALE GENOMIC DNA]</scope>
    <source>
        <strain evidence="6">ATCC 23193 / DSM 2154 / NCIB 8452 / DL</strain>
    </source>
</reference>
<dbReference type="InterPro" id="IPR050679">
    <property type="entry name" value="Bact_HTH_transcr_reg"/>
</dbReference>
<protein>
    <submittedName>
        <fullName evidence="5">UbiC transcription regulator-associated domain-containing protein</fullName>
    </submittedName>
</protein>
<dbReference type="CDD" id="cd07377">
    <property type="entry name" value="WHTH_GntR"/>
    <property type="match status" value="1"/>
</dbReference>
<dbReference type="AlphaFoldDB" id="F6DSP8"/>